<sequence length="224" mass="25036">MNPENCEMAGDVHKQLVTLGEKWLKRQGFSVVASELVTGGTREQADVIGFRTNCSAVIEAKASRSDFLADARKPHRMAGGLGVYRFYLCPPGVIEVCDLPERWGLLYAQGRSVLDVLRPTGNGWPSPGSAFSDWHAFQHKADVDAERGVLFSIARRRSLSRSDEQYEKRLQEETRRGDRLARENAELAEKVRKLELDLYLAERGLQAGKQGPAELKAAIRRKIA</sequence>
<keyword evidence="2" id="KW-0614">Plasmid</keyword>
<dbReference type="RefSeq" id="WP_076841591.1">
    <property type="nucleotide sequence ID" value="NZ_CABVQA010000061.1"/>
</dbReference>
<protein>
    <recommendedName>
        <fullName evidence="4">Adenylosuccinate synthase</fullName>
    </recommendedName>
</protein>
<dbReference type="AlphaFoldDB" id="A0ABD7YGJ9"/>
<geneLocation type="plasmid" evidence="2 3">
    <name>unnamed4</name>
</geneLocation>
<feature type="coiled-coil region" evidence="1">
    <location>
        <begin position="163"/>
        <end position="197"/>
    </location>
</feature>
<dbReference type="SUPFAM" id="SSF52980">
    <property type="entry name" value="Restriction endonuclease-like"/>
    <property type="match status" value="1"/>
</dbReference>
<name>A0ABD7YGJ9_9BURK</name>
<evidence type="ECO:0000313" key="2">
    <source>
        <dbReference type="EMBL" id="WFN24136.1"/>
    </source>
</evidence>
<dbReference type="Proteomes" id="UP001220209">
    <property type="component" value="Plasmid unnamed4"/>
</dbReference>
<accession>A0ABD7YGJ9</accession>
<dbReference type="EMBL" id="CP090646">
    <property type="protein sequence ID" value="WFN24136.1"/>
    <property type="molecule type" value="Genomic_DNA"/>
</dbReference>
<organism evidence="2 3">
    <name type="scientific">Burkholderia contaminans</name>
    <dbReference type="NCBI Taxonomy" id="488447"/>
    <lineage>
        <taxon>Bacteria</taxon>
        <taxon>Pseudomonadati</taxon>
        <taxon>Pseudomonadota</taxon>
        <taxon>Betaproteobacteria</taxon>
        <taxon>Burkholderiales</taxon>
        <taxon>Burkholderiaceae</taxon>
        <taxon>Burkholderia</taxon>
        <taxon>Burkholderia cepacia complex</taxon>
    </lineage>
</organism>
<evidence type="ECO:0008006" key="4">
    <source>
        <dbReference type="Google" id="ProtNLM"/>
    </source>
</evidence>
<evidence type="ECO:0000313" key="3">
    <source>
        <dbReference type="Proteomes" id="UP001220209"/>
    </source>
</evidence>
<evidence type="ECO:0000256" key="1">
    <source>
        <dbReference type="SAM" id="Coils"/>
    </source>
</evidence>
<keyword evidence="1" id="KW-0175">Coiled coil</keyword>
<proteinExistence type="predicted"/>
<dbReference type="InterPro" id="IPR011335">
    <property type="entry name" value="Restrct_endonuc-II-like"/>
</dbReference>
<gene>
    <name evidence="2" type="ORF">LXE91_43505</name>
</gene>
<reference evidence="2 3" key="1">
    <citation type="submission" date="2021-12" db="EMBL/GenBank/DDBJ databases">
        <title>Genomic and phenotypic characterization of three Burkholderia contaminans isolates recovered from different sources.</title>
        <authorList>
            <person name="Lopez De Volder A."/>
            <person name="Fan Y."/>
            <person name="Nunvar J."/>
            <person name="Herrera T."/>
            <person name="Timp W."/>
            <person name="Degrossi J."/>
        </authorList>
    </citation>
    <scope>NUCLEOTIDE SEQUENCE [LARGE SCALE GENOMIC DNA]</scope>
    <source>
        <strain evidence="2 3">LMG 23361</strain>
        <plasmid evidence="2 3">unnamed4</plasmid>
    </source>
</reference>